<dbReference type="AlphaFoldDB" id="A0A6G0U2W9"/>
<evidence type="ECO:0000313" key="3">
    <source>
        <dbReference type="Proteomes" id="UP000475862"/>
    </source>
</evidence>
<keyword evidence="3" id="KW-1185">Reference proteome</keyword>
<feature type="transmembrane region" description="Helical" evidence="1">
    <location>
        <begin position="116"/>
        <end position="138"/>
    </location>
</feature>
<feature type="transmembrane region" description="Helical" evidence="1">
    <location>
        <begin position="176"/>
        <end position="194"/>
    </location>
</feature>
<gene>
    <name evidence="2" type="ORF">AGLY_002880</name>
</gene>
<keyword evidence="1" id="KW-1133">Transmembrane helix</keyword>
<protein>
    <submittedName>
        <fullName evidence="2">Uncharacterized protein</fullName>
    </submittedName>
</protein>
<evidence type="ECO:0000256" key="1">
    <source>
        <dbReference type="SAM" id="Phobius"/>
    </source>
</evidence>
<keyword evidence="1" id="KW-0472">Membrane</keyword>
<proteinExistence type="predicted"/>
<name>A0A6G0U2W9_APHGL</name>
<accession>A0A6G0U2W9</accession>
<sequence>MKHEIAFSSTQKISKIKHNGIFMSSSLSFRSLWQSLYKVVTKLLMLNILNMNVRLTNVKNRIIYLMFIGFRFSMNFGPSLSTNVKYSVKIMHIDLGELTNNHESTVLSNMCFIHDFVNQFSLLLFSMLNLSYLLFLLVENTPYGIHETNFLTEQYSFNGFVNISTALKHRQLVSELLCNLSFVYYYIVYLHFNLNKSHTFIKSLQIDLVKACLNIEFLFNMSFMMICVVKIIFN</sequence>
<dbReference type="EMBL" id="VYZN01000009">
    <property type="protein sequence ID" value="KAE9542969.1"/>
    <property type="molecule type" value="Genomic_DNA"/>
</dbReference>
<evidence type="ECO:0000313" key="2">
    <source>
        <dbReference type="EMBL" id="KAE9542969.1"/>
    </source>
</evidence>
<comment type="caution">
    <text evidence="2">The sequence shown here is derived from an EMBL/GenBank/DDBJ whole genome shotgun (WGS) entry which is preliminary data.</text>
</comment>
<keyword evidence="1" id="KW-0812">Transmembrane</keyword>
<feature type="transmembrane region" description="Helical" evidence="1">
    <location>
        <begin position="214"/>
        <end position="233"/>
    </location>
</feature>
<dbReference type="Proteomes" id="UP000475862">
    <property type="component" value="Unassembled WGS sequence"/>
</dbReference>
<organism evidence="2 3">
    <name type="scientific">Aphis glycines</name>
    <name type="common">Soybean aphid</name>
    <dbReference type="NCBI Taxonomy" id="307491"/>
    <lineage>
        <taxon>Eukaryota</taxon>
        <taxon>Metazoa</taxon>
        <taxon>Ecdysozoa</taxon>
        <taxon>Arthropoda</taxon>
        <taxon>Hexapoda</taxon>
        <taxon>Insecta</taxon>
        <taxon>Pterygota</taxon>
        <taxon>Neoptera</taxon>
        <taxon>Paraneoptera</taxon>
        <taxon>Hemiptera</taxon>
        <taxon>Sternorrhyncha</taxon>
        <taxon>Aphidomorpha</taxon>
        <taxon>Aphidoidea</taxon>
        <taxon>Aphididae</taxon>
        <taxon>Aphidini</taxon>
        <taxon>Aphis</taxon>
        <taxon>Aphis</taxon>
    </lineage>
</organism>
<feature type="transmembrane region" description="Helical" evidence="1">
    <location>
        <begin position="62"/>
        <end position="81"/>
    </location>
</feature>
<reference evidence="2 3" key="1">
    <citation type="submission" date="2019-08" db="EMBL/GenBank/DDBJ databases">
        <title>The genome of the soybean aphid Biotype 1, its phylome, world population structure and adaptation to the North American continent.</title>
        <authorList>
            <person name="Giordano R."/>
            <person name="Donthu R.K."/>
            <person name="Hernandez A.G."/>
            <person name="Wright C.L."/>
            <person name="Zimin A.V."/>
        </authorList>
    </citation>
    <scope>NUCLEOTIDE SEQUENCE [LARGE SCALE GENOMIC DNA]</scope>
    <source>
        <tissue evidence="2">Whole aphids</tissue>
    </source>
</reference>